<dbReference type="InterPro" id="IPR052940">
    <property type="entry name" value="Carb_Esterase_6"/>
</dbReference>
<evidence type="ECO:0000313" key="5">
    <source>
        <dbReference type="Proteomes" id="UP000315349"/>
    </source>
</evidence>
<protein>
    <recommendedName>
        <fullName evidence="3">Sialate O-acetylesterase domain-containing protein</fullName>
    </recommendedName>
</protein>
<keyword evidence="2" id="KW-0732">Signal</keyword>
<sequence precursor="true">MTTPRFRKLFLILLAVVCGFSPKTASAQGKPLKVFILAGQSNMEGHAAISTFDYLGKDPLTAPILKEMRNPDGTPRVCDRVWMSYLTGPYDGSANGEGLGKLTAGFGARGDQPTRDGGKIGPEFTFGIYMEKELKEPILVIKTAWGGRSLNTEFRPPSAGPYKLPREIQEVWDKYPQGAHGVPKLEDRKKWQEEKDAASGVFYWMMVEHVKKVLADPKRVCPKYDEKAGYELAGFVWLQGFNDLVDGTTYPNGNYDEYSRLLSHFIRDVRKDLSAPKLPFVIGVLGVGGESENEAFRKAMATPADMPEFKGNVVAVATAPFWDHDIAAAEPKKGEYDNIVGTAHTLKADGTLNSEWKWENYWKPVGKPLPKERIWRFVTIDATEKKDKLEKYDARRFRDITLPAGMENWHMPDFDDSKWTEGKTPIGKGVWDHSGIKMDKFPSTWGKGEFLLMRTTFEVEDLNFDSCRIAVLARQGFHIYLNGQKIHTYIWWQDKPQYGSIVLDKEQAQYLKKGKNVLAIYANDQYSPETPEHYAALDAWIEGITKADQKKLDLALEEVLSPKDREALQGASNGGYHYFGSAKIFAQMGKAFAEANLKLLKANRE</sequence>
<gene>
    <name evidence="4" type="ORF">Spb1_24250</name>
</gene>
<name>A0A518GPV2_9PLAN</name>
<dbReference type="EMBL" id="CP036299">
    <property type="protein sequence ID" value="QDV30491.1"/>
    <property type="molecule type" value="Genomic_DNA"/>
</dbReference>
<keyword evidence="5" id="KW-1185">Reference proteome</keyword>
<feature type="domain" description="Sialate O-acetylesterase" evidence="3">
    <location>
        <begin position="190"/>
        <end position="308"/>
    </location>
</feature>
<dbReference type="KEGG" id="peh:Spb1_24250"/>
<keyword evidence="1" id="KW-0378">Hydrolase</keyword>
<feature type="chain" id="PRO_5021726107" description="Sialate O-acetylesterase domain-containing protein" evidence="2">
    <location>
        <begin position="28"/>
        <end position="605"/>
    </location>
</feature>
<evidence type="ECO:0000256" key="2">
    <source>
        <dbReference type="SAM" id="SignalP"/>
    </source>
</evidence>
<dbReference type="SUPFAM" id="SSF49785">
    <property type="entry name" value="Galactose-binding domain-like"/>
    <property type="match status" value="1"/>
</dbReference>
<organism evidence="4 5">
    <name type="scientific">Planctopirus ephydatiae</name>
    <dbReference type="NCBI Taxonomy" id="2528019"/>
    <lineage>
        <taxon>Bacteria</taxon>
        <taxon>Pseudomonadati</taxon>
        <taxon>Planctomycetota</taxon>
        <taxon>Planctomycetia</taxon>
        <taxon>Planctomycetales</taxon>
        <taxon>Planctomycetaceae</taxon>
        <taxon>Planctopirus</taxon>
    </lineage>
</organism>
<dbReference type="AlphaFoldDB" id="A0A518GPV2"/>
<evidence type="ECO:0000259" key="3">
    <source>
        <dbReference type="Pfam" id="PF03629"/>
    </source>
</evidence>
<dbReference type="PANTHER" id="PTHR31988">
    <property type="entry name" value="ESTERASE, PUTATIVE (DUF303)-RELATED"/>
    <property type="match status" value="1"/>
</dbReference>
<dbReference type="Pfam" id="PF03629">
    <property type="entry name" value="SASA"/>
    <property type="match status" value="1"/>
</dbReference>
<reference evidence="4 5" key="1">
    <citation type="submission" date="2019-02" db="EMBL/GenBank/DDBJ databases">
        <title>Deep-cultivation of Planctomycetes and their phenomic and genomic characterization uncovers novel biology.</title>
        <authorList>
            <person name="Wiegand S."/>
            <person name="Jogler M."/>
            <person name="Boedeker C."/>
            <person name="Pinto D."/>
            <person name="Vollmers J."/>
            <person name="Rivas-Marin E."/>
            <person name="Kohn T."/>
            <person name="Peeters S.H."/>
            <person name="Heuer A."/>
            <person name="Rast P."/>
            <person name="Oberbeckmann S."/>
            <person name="Bunk B."/>
            <person name="Jeske O."/>
            <person name="Meyerdierks A."/>
            <person name="Storesund J.E."/>
            <person name="Kallscheuer N."/>
            <person name="Luecker S."/>
            <person name="Lage O.M."/>
            <person name="Pohl T."/>
            <person name="Merkel B.J."/>
            <person name="Hornburger P."/>
            <person name="Mueller R.-W."/>
            <person name="Bruemmer F."/>
            <person name="Labrenz M."/>
            <person name="Spormann A.M."/>
            <person name="Op den Camp H."/>
            <person name="Overmann J."/>
            <person name="Amann R."/>
            <person name="Jetten M.S.M."/>
            <person name="Mascher T."/>
            <person name="Medema M.H."/>
            <person name="Devos D.P."/>
            <person name="Kaster A.-K."/>
            <person name="Ovreas L."/>
            <person name="Rohde M."/>
            <person name="Galperin M.Y."/>
            <person name="Jogler C."/>
        </authorList>
    </citation>
    <scope>NUCLEOTIDE SEQUENCE [LARGE SCALE GENOMIC DNA]</scope>
    <source>
        <strain evidence="4 5">Spb1</strain>
    </source>
</reference>
<proteinExistence type="predicted"/>
<evidence type="ECO:0000313" key="4">
    <source>
        <dbReference type="EMBL" id="QDV30491.1"/>
    </source>
</evidence>
<dbReference type="GO" id="GO:0016788">
    <property type="term" value="F:hydrolase activity, acting on ester bonds"/>
    <property type="evidence" value="ECO:0007669"/>
    <property type="project" value="UniProtKB-ARBA"/>
</dbReference>
<dbReference type="InterPro" id="IPR008979">
    <property type="entry name" value="Galactose-bd-like_sf"/>
</dbReference>
<feature type="signal peptide" evidence="2">
    <location>
        <begin position="1"/>
        <end position="27"/>
    </location>
</feature>
<dbReference type="InterPro" id="IPR036514">
    <property type="entry name" value="SGNH_hydro_sf"/>
</dbReference>
<dbReference type="SUPFAM" id="SSF52266">
    <property type="entry name" value="SGNH hydrolase"/>
    <property type="match status" value="1"/>
</dbReference>
<dbReference type="PANTHER" id="PTHR31988:SF19">
    <property type="entry name" value="9-O-ACETYL-N-ACETYLNEURAMINIC ACID DEACETYLASE-RELATED"/>
    <property type="match status" value="1"/>
</dbReference>
<dbReference type="Gene3D" id="3.40.50.1110">
    <property type="entry name" value="SGNH hydrolase"/>
    <property type="match status" value="1"/>
</dbReference>
<dbReference type="InterPro" id="IPR005181">
    <property type="entry name" value="SASA"/>
</dbReference>
<accession>A0A518GPV2</accession>
<dbReference type="Gene3D" id="2.60.120.260">
    <property type="entry name" value="Galactose-binding domain-like"/>
    <property type="match status" value="1"/>
</dbReference>
<dbReference type="Proteomes" id="UP000315349">
    <property type="component" value="Chromosome"/>
</dbReference>
<dbReference type="RefSeq" id="WP_246128195.1">
    <property type="nucleotide sequence ID" value="NZ_CP036299.1"/>
</dbReference>
<evidence type="ECO:0000256" key="1">
    <source>
        <dbReference type="ARBA" id="ARBA00022801"/>
    </source>
</evidence>